<evidence type="ECO:0000256" key="4">
    <source>
        <dbReference type="RuleBase" id="RU361188"/>
    </source>
</evidence>
<dbReference type="InterPro" id="IPR013780">
    <property type="entry name" value="Glyco_hydro_b"/>
</dbReference>
<evidence type="ECO:0000256" key="5">
    <source>
        <dbReference type="SAM" id="SignalP"/>
    </source>
</evidence>
<dbReference type="Pfam" id="PF02055">
    <property type="entry name" value="Glyco_hydro_30"/>
    <property type="match status" value="1"/>
</dbReference>
<dbReference type="PANTHER" id="PTHR11069:SF23">
    <property type="entry name" value="LYSOSOMAL ACID GLUCOSYLCERAMIDASE"/>
    <property type="match status" value="1"/>
</dbReference>
<accession>A0A1H3YH02</accession>
<dbReference type="GO" id="GO:0004348">
    <property type="term" value="F:glucosylceramidase activity"/>
    <property type="evidence" value="ECO:0007669"/>
    <property type="project" value="InterPro"/>
</dbReference>
<dbReference type="SUPFAM" id="SSF51445">
    <property type="entry name" value="(Trans)glycosidases"/>
    <property type="match status" value="1"/>
</dbReference>
<evidence type="ECO:0000313" key="8">
    <source>
        <dbReference type="EMBL" id="SEA10254.1"/>
    </source>
</evidence>
<dbReference type="GO" id="GO:0006680">
    <property type="term" value="P:glucosylceramide catabolic process"/>
    <property type="evidence" value="ECO:0007669"/>
    <property type="project" value="TreeGrafter"/>
</dbReference>
<dbReference type="Gene3D" id="3.20.20.80">
    <property type="entry name" value="Glycosidases"/>
    <property type="match status" value="1"/>
</dbReference>
<keyword evidence="2 5" id="KW-0732">Signal</keyword>
<dbReference type="PRINTS" id="PR00843">
    <property type="entry name" value="GLHYDRLASE30"/>
</dbReference>
<dbReference type="RefSeq" id="WP_091396545.1">
    <property type="nucleotide sequence ID" value="NZ_FNQY01000008.1"/>
</dbReference>
<keyword evidence="9" id="KW-1185">Reference proteome</keyword>
<proteinExistence type="inferred from homology"/>
<dbReference type="PANTHER" id="PTHR11069">
    <property type="entry name" value="GLUCOSYLCERAMIDASE"/>
    <property type="match status" value="1"/>
</dbReference>
<feature type="domain" description="Glycosyl hydrolase family 30 TIM-barrel" evidence="6">
    <location>
        <begin position="73"/>
        <end position="404"/>
    </location>
</feature>
<dbReference type="EMBL" id="FNQY01000008">
    <property type="protein sequence ID" value="SEA10254.1"/>
    <property type="molecule type" value="Genomic_DNA"/>
</dbReference>
<dbReference type="OrthoDB" id="9806701at2"/>
<evidence type="ECO:0000256" key="3">
    <source>
        <dbReference type="ARBA" id="ARBA00022801"/>
    </source>
</evidence>
<dbReference type="GO" id="GO:0016020">
    <property type="term" value="C:membrane"/>
    <property type="evidence" value="ECO:0007669"/>
    <property type="project" value="GOC"/>
</dbReference>
<dbReference type="InterPro" id="IPR001139">
    <property type="entry name" value="Glyco_hydro_30"/>
</dbReference>
<gene>
    <name evidence="8" type="ORF">SAMN05192529_10849</name>
</gene>
<comment type="similarity">
    <text evidence="1 4">Belongs to the glycosyl hydrolase 30 family.</text>
</comment>
<feature type="chain" id="PRO_5011696698" evidence="5">
    <location>
        <begin position="22"/>
        <end position="468"/>
    </location>
</feature>
<feature type="signal peptide" evidence="5">
    <location>
        <begin position="1"/>
        <end position="21"/>
    </location>
</feature>
<evidence type="ECO:0000259" key="7">
    <source>
        <dbReference type="Pfam" id="PF17189"/>
    </source>
</evidence>
<organism evidence="8 9">
    <name type="scientific">Arachidicoccus rhizosphaerae</name>
    <dbReference type="NCBI Taxonomy" id="551991"/>
    <lineage>
        <taxon>Bacteria</taxon>
        <taxon>Pseudomonadati</taxon>
        <taxon>Bacteroidota</taxon>
        <taxon>Chitinophagia</taxon>
        <taxon>Chitinophagales</taxon>
        <taxon>Chitinophagaceae</taxon>
        <taxon>Arachidicoccus</taxon>
    </lineage>
</organism>
<dbReference type="STRING" id="551991.SAMN05192529_10849"/>
<name>A0A1H3YH02_9BACT</name>
<evidence type="ECO:0000313" key="9">
    <source>
        <dbReference type="Proteomes" id="UP000199041"/>
    </source>
</evidence>
<dbReference type="Pfam" id="PF17189">
    <property type="entry name" value="Glyco_hydro_30C"/>
    <property type="match status" value="1"/>
</dbReference>
<evidence type="ECO:0000256" key="2">
    <source>
        <dbReference type="ARBA" id="ARBA00022729"/>
    </source>
</evidence>
<evidence type="ECO:0000256" key="1">
    <source>
        <dbReference type="ARBA" id="ARBA00005382"/>
    </source>
</evidence>
<keyword evidence="3 4" id="KW-0378">Hydrolase</keyword>
<keyword evidence="4" id="KW-0326">Glycosidase</keyword>
<sequence>MQSIKFVILLTLLLSSRVCTAQNKVAQVFLTSGDQKHLVERQPPLPFHTRERVQPAYQGRTVTVDASKKYQTIDGFGYCLTDGSARLISSLQMEDRKALLQELFGNKPGQLAIRYLRISIGASDLSDSVYSYDDMPESMTDIQLEHFSIDKANIHLIPLLKEIRTIQPSIKILASPWSAPSWMKSNDATKGGRLLPRYYEAYAHYFVRYLNAMLKAGIPIDAITIQNEPLNPNNNPSMYMSAEAELAFIKNYLGPVFKSNAIKTKIQIYDHNANRPDYPMTILADSVAAGFVDGSAFHLYEGEITALSRVHDSYPDKNIYFTEQYTPSGGSFKGDFLWHTQQLIIGAVRNWSRNVIEWNLAASPELGPHTRGGCTTCLGALTIEKKVISRNPSYYIIAQISGFVPAGSVRIASNPLEQLPNVCFLTPGGQKVCLILNTTEQPQTVTLNDQQQTAAINIPPVSTVTLIW</sequence>
<reference evidence="8 9" key="1">
    <citation type="submission" date="2016-10" db="EMBL/GenBank/DDBJ databases">
        <authorList>
            <person name="de Groot N.N."/>
        </authorList>
    </citation>
    <scope>NUCLEOTIDE SEQUENCE [LARGE SCALE GENOMIC DNA]</scope>
    <source>
        <strain evidence="8 9">Vu-144</strain>
    </source>
</reference>
<dbReference type="InterPro" id="IPR017853">
    <property type="entry name" value="GH"/>
</dbReference>
<dbReference type="InterPro" id="IPR033453">
    <property type="entry name" value="Glyco_hydro_30_TIM-barrel"/>
</dbReference>
<evidence type="ECO:0000259" key="6">
    <source>
        <dbReference type="Pfam" id="PF02055"/>
    </source>
</evidence>
<dbReference type="Proteomes" id="UP000199041">
    <property type="component" value="Unassembled WGS sequence"/>
</dbReference>
<dbReference type="AlphaFoldDB" id="A0A1H3YH02"/>
<dbReference type="InterPro" id="IPR033452">
    <property type="entry name" value="GH30_C"/>
</dbReference>
<feature type="domain" description="Glycosyl hydrolase family 30 beta sandwich" evidence="7">
    <location>
        <begin position="407"/>
        <end position="466"/>
    </location>
</feature>
<dbReference type="Gene3D" id="2.60.40.1180">
    <property type="entry name" value="Golgi alpha-mannosidase II"/>
    <property type="match status" value="1"/>
</dbReference>
<protein>
    <submittedName>
        <fullName evidence="8">Glucosylceramidase</fullName>
    </submittedName>
</protein>